<dbReference type="PANTHER" id="PTHR31845">
    <property type="entry name" value="FINGER DOMAIN PROTEIN, PUTATIVE-RELATED"/>
    <property type="match status" value="1"/>
</dbReference>
<evidence type="ECO:0000313" key="11">
    <source>
        <dbReference type="Proteomes" id="UP000009328"/>
    </source>
</evidence>
<dbReference type="SMART" id="SM00066">
    <property type="entry name" value="GAL4"/>
    <property type="match status" value="1"/>
</dbReference>
<keyword evidence="7" id="KW-0539">Nucleus</keyword>
<keyword evidence="2" id="KW-0479">Metal-binding</keyword>
<comment type="subcellular location">
    <subcellularLocation>
        <location evidence="1">Nucleus</location>
    </subcellularLocation>
</comment>
<evidence type="ECO:0000256" key="8">
    <source>
        <dbReference type="SAM" id="MobiDB-lite"/>
    </source>
</evidence>
<evidence type="ECO:0000256" key="4">
    <source>
        <dbReference type="ARBA" id="ARBA00023015"/>
    </source>
</evidence>
<dbReference type="Gene3D" id="4.10.240.10">
    <property type="entry name" value="Zn(2)-C6 fungal-type DNA-binding domain"/>
    <property type="match status" value="1"/>
</dbReference>
<feature type="compositionally biased region" description="Acidic residues" evidence="8">
    <location>
        <begin position="127"/>
        <end position="140"/>
    </location>
</feature>
<evidence type="ECO:0000256" key="2">
    <source>
        <dbReference type="ARBA" id="ARBA00022723"/>
    </source>
</evidence>
<evidence type="ECO:0000313" key="10">
    <source>
        <dbReference type="EMBL" id="CCH41997.1"/>
    </source>
</evidence>
<gene>
    <name evidence="10" type="ORF">BN7_1536</name>
</gene>
<dbReference type="SUPFAM" id="SSF57701">
    <property type="entry name" value="Zn2/Cys6 DNA-binding domain"/>
    <property type="match status" value="1"/>
</dbReference>
<keyword evidence="6" id="KW-0804">Transcription</keyword>
<organism evidence="10 11">
    <name type="scientific">Wickerhamomyces ciferrii (strain ATCC 14091 / BCRC 22168 / CBS 111 / JCM 3599 / NBRC 0793 / NRRL Y-1031 F-60-10)</name>
    <name type="common">Yeast</name>
    <name type="synonym">Pichia ciferrii</name>
    <dbReference type="NCBI Taxonomy" id="1206466"/>
    <lineage>
        <taxon>Eukaryota</taxon>
        <taxon>Fungi</taxon>
        <taxon>Dikarya</taxon>
        <taxon>Ascomycota</taxon>
        <taxon>Saccharomycotina</taxon>
        <taxon>Saccharomycetes</taxon>
        <taxon>Phaffomycetales</taxon>
        <taxon>Wickerhamomycetaceae</taxon>
        <taxon>Wickerhamomyces</taxon>
    </lineage>
</organism>
<dbReference type="EMBL" id="CAIF01000032">
    <property type="protein sequence ID" value="CCH41997.1"/>
    <property type="molecule type" value="Genomic_DNA"/>
</dbReference>
<dbReference type="InterPro" id="IPR051089">
    <property type="entry name" value="prtT"/>
</dbReference>
<name>K0KII9_WICCF</name>
<dbReference type="PROSITE" id="PS00463">
    <property type="entry name" value="ZN2_CY6_FUNGAL_1"/>
    <property type="match status" value="1"/>
</dbReference>
<keyword evidence="11" id="KW-1185">Reference proteome</keyword>
<dbReference type="PANTHER" id="PTHR31845:SF34">
    <property type="entry name" value="TRANSCRIPTIONAL ACTIVATOR OF PROTEASES PRTT"/>
    <property type="match status" value="1"/>
</dbReference>
<dbReference type="InterPro" id="IPR036864">
    <property type="entry name" value="Zn2-C6_fun-type_DNA-bd_sf"/>
</dbReference>
<dbReference type="GO" id="GO:0000976">
    <property type="term" value="F:transcription cis-regulatory region binding"/>
    <property type="evidence" value="ECO:0007669"/>
    <property type="project" value="TreeGrafter"/>
</dbReference>
<evidence type="ECO:0000256" key="5">
    <source>
        <dbReference type="ARBA" id="ARBA00023125"/>
    </source>
</evidence>
<evidence type="ECO:0000256" key="1">
    <source>
        <dbReference type="ARBA" id="ARBA00004123"/>
    </source>
</evidence>
<dbReference type="GO" id="GO:0000981">
    <property type="term" value="F:DNA-binding transcription factor activity, RNA polymerase II-specific"/>
    <property type="evidence" value="ECO:0007669"/>
    <property type="project" value="InterPro"/>
</dbReference>
<sequence>MSQPTVRQIHVPRAAKACAACRRQKTRCFPSNDGPSCLRCQSLSKPCSFITDGGPNNGGNGGGGGTNGNSEGPRLLPGGHAIVGGIKRTVSEAGFDIDFGALDQNVKTILSILQSKNEVPKIIENNEQVEQEEEEEEPIDDNTSISIPSFQTSPFNFLMNSISKQSLPNSIKSIMNPESITSKPQTQENVISLGIISQTDAQLLIDRFKNHYSRWISLPNNISSNEFIENLTENSPLFLTTIITTALRYHHPGNNSSSQPLRQALKTQLRKELINLIIQQNLKNLDDLKALVIISVYGYSLTLDNPDSTESSNIIDPWIISGIAIQKFLSYDIKTQLLNLDKLSTDQFSISLDEENSKLSNFRIWNHIALVHLVNCVFTSRSCLLDEIRLDQTRKSLDLSQATNFDGRIVSEI</sequence>
<dbReference type="eggNOG" id="ENOG502QUEK">
    <property type="taxonomic scope" value="Eukaryota"/>
</dbReference>
<dbReference type="PROSITE" id="PS50048">
    <property type="entry name" value="ZN2_CY6_FUNGAL_2"/>
    <property type="match status" value="1"/>
</dbReference>
<evidence type="ECO:0000256" key="6">
    <source>
        <dbReference type="ARBA" id="ARBA00023163"/>
    </source>
</evidence>
<feature type="region of interest" description="Disordered" evidence="8">
    <location>
        <begin position="127"/>
        <end position="146"/>
    </location>
</feature>
<keyword evidence="4" id="KW-0805">Transcription regulation</keyword>
<dbReference type="Proteomes" id="UP000009328">
    <property type="component" value="Unassembled WGS sequence"/>
</dbReference>
<dbReference type="AlphaFoldDB" id="K0KII9"/>
<reference evidence="10 11" key="1">
    <citation type="journal article" date="2012" name="Eukaryot. Cell">
        <title>Draft genome sequence of Wickerhamomyces ciferrii NRRL Y-1031 F-60-10.</title>
        <authorList>
            <person name="Schneider J."/>
            <person name="Andrea H."/>
            <person name="Blom J."/>
            <person name="Jaenicke S."/>
            <person name="Ruckert C."/>
            <person name="Schorsch C."/>
            <person name="Szczepanowski R."/>
            <person name="Farwick M."/>
            <person name="Goesmann A."/>
            <person name="Puhler A."/>
            <person name="Schaffer S."/>
            <person name="Tauch A."/>
            <person name="Kohler T."/>
            <person name="Brinkrolf K."/>
        </authorList>
    </citation>
    <scope>NUCLEOTIDE SEQUENCE [LARGE SCALE GENOMIC DNA]</scope>
    <source>
        <strain evidence="11">ATCC 14091 / BCRC 22168 / CBS 111 / JCM 3599 / NBRC 0793 / NRRL Y-1031 F-60-10</strain>
    </source>
</reference>
<dbReference type="Pfam" id="PF00172">
    <property type="entry name" value="Zn_clus"/>
    <property type="match status" value="1"/>
</dbReference>
<dbReference type="HOGENOM" id="CLU_750008_0_0_1"/>
<proteinExistence type="predicted"/>
<feature type="region of interest" description="Disordered" evidence="8">
    <location>
        <begin position="54"/>
        <end position="75"/>
    </location>
</feature>
<dbReference type="GO" id="GO:0008270">
    <property type="term" value="F:zinc ion binding"/>
    <property type="evidence" value="ECO:0007669"/>
    <property type="project" value="InterPro"/>
</dbReference>
<feature type="compositionally biased region" description="Gly residues" evidence="8">
    <location>
        <begin position="55"/>
        <end position="67"/>
    </location>
</feature>
<feature type="domain" description="Zn(2)-C6 fungal-type" evidence="9">
    <location>
        <begin position="17"/>
        <end position="49"/>
    </location>
</feature>
<comment type="caution">
    <text evidence="10">The sequence shown here is derived from an EMBL/GenBank/DDBJ whole genome shotgun (WGS) entry which is preliminary data.</text>
</comment>
<dbReference type="InterPro" id="IPR001138">
    <property type="entry name" value="Zn2Cys6_DnaBD"/>
</dbReference>
<dbReference type="InParanoid" id="K0KII9"/>
<dbReference type="GO" id="GO:0005634">
    <property type="term" value="C:nucleus"/>
    <property type="evidence" value="ECO:0007669"/>
    <property type="project" value="UniProtKB-SubCell"/>
</dbReference>
<keyword evidence="3" id="KW-0862">Zinc</keyword>
<evidence type="ECO:0000259" key="9">
    <source>
        <dbReference type="PROSITE" id="PS50048"/>
    </source>
</evidence>
<dbReference type="STRING" id="1206466.K0KII9"/>
<evidence type="ECO:0000256" key="7">
    <source>
        <dbReference type="ARBA" id="ARBA00023242"/>
    </source>
</evidence>
<accession>K0KII9</accession>
<protein>
    <recommendedName>
        <fullName evidence="9">Zn(2)-C6 fungal-type domain-containing protein</fullName>
    </recommendedName>
</protein>
<evidence type="ECO:0000256" key="3">
    <source>
        <dbReference type="ARBA" id="ARBA00022833"/>
    </source>
</evidence>
<keyword evidence="5" id="KW-0238">DNA-binding</keyword>